<dbReference type="EMBL" id="JEMX01000034">
    <property type="protein sequence ID" value="EXI80400.1"/>
    <property type="molecule type" value="Genomic_DNA"/>
</dbReference>
<name>A0A011PU97_9PROT</name>
<proteinExistence type="predicted"/>
<sequence>MQQLLGPPIVTWQVRGLERRVNAFPDAQRLVDVGRHLGVERQGDRDHGPEIAQQIGLMREDRLAGALQVVVDASPREQPENVVVTAIFPAAILVDGTVGNRPDIRD</sequence>
<organism evidence="1 2">
    <name type="scientific">Candidatus Accumulibacter appositus</name>
    <dbReference type="NCBI Taxonomy" id="1454003"/>
    <lineage>
        <taxon>Bacteria</taxon>
        <taxon>Pseudomonadati</taxon>
        <taxon>Pseudomonadota</taxon>
        <taxon>Betaproteobacteria</taxon>
        <taxon>Candidatus Accumulibacter</taxon>
    </lineage>
</organism>
<accession>A0A011PU97</accession>
<evidence type="ECO:0000313" key="1">
    <source>
        <dbReference type="EMBL" id="EXI80400.1"/>
    </source>
</evidence>
<evidence type="ECO:0000313" key="2">
    <source>
        <dbReference type="Proteomes" id="UP000021816"/>
    </source>
</evidence>
<dbReference type="AlphaFoldDB" id="A0A011PU97"/>
<gene>
    <name evidence="1" type="ORF">AW10_01833</name>
</gene>
<reference evidence="1 2" key="1">
    <citation type="submission" date="2014-02" db="EMBL/GenBank/DDBJ databases">
        <title>Expanding our view of genomic diversity in Candidatus Accumulibacter clades.</title>
        <authorList>
            <person name="Skennerton C.T."/>
            <person name="Barr J.J."/>
            <person name="Slater F.R."/>
            <person name="Bond P.L."/>
            <person name="Tyson G.W."/>
        </authorList>
    </citation>
    <scope>NUCLEOTIDE SEQUENCE [LARGE SCALE GENOMIC DNA]</scope>
    <source>
        <strain evidence="2">BA-92</strain>
    </source>
</reference>
<protein>
    <submittedName>
        <fullName evidence="1">Uncharacterized protein</fullName>
    </submittedName>
</protein>
<comment type="caution">
    <text evidence="1">The sequence shown here is derived from an EMBL/GenBank/DDBJ whole genome shotgun (WGS) entry which is preliminary data.</text>
</comment>
<dbReference type="Proteomes" id="UP000021816">
    <property type="component" value="Unassembled WGS sequence"/>
</dbReference>